<dbReference type="SUPFAM" id="SSF47005">
    <property type="entry name" value="Peripheral subunit-binding domain of 2-oxo acid dehydrogenase complex"/>
    <property type="match status" value="1"/>
</dbReference>
<dbReference type="InterPro" id="IPR004167">
    <property type="entry name" value="PSBD"/>
</dbReference>
<dbReference type="InterPro" id="IPR011053">
    <property type="entry name" value="Single_hybrid_motif"/>
</dbReference>
<dbReference type="InterPro" id="IPR045257">
    <property type="entry name" value="E2/Pdx1"/>
</dbReference>
<dbReference type="CDD" id="cd06849">
    <property type="entry name" value="lipoyl_domain"/>
    <property type="match status" value="1"/>
</dbReference>
<dbReference type="NCBIfam" id="NF011457">
    <property type="entry name" value="PRK14875.1"/>
    <property type="match status" value="1"/>
</dbReference>
<dbReference type="AlphaFoldDB" id="A0A6J5EQJ5"/>
<protein>
    <submittedName>
        <fullName evidence="7">2-succinyl-6-hydroxy-2, 4-cyclohexadiene-1-carboxylate synthase</fullName>
        <ecNumber evidence="7">4.2.99.20</ecNumber>
    </submittedName>
</protein>
<proteinExistence type="inferred from homology"/>
<dbReference type="InterPro" id="IPR036625">
    <property type="entry name" value="E3-bd_dom_sf"/>
</dbReference>
<dbReference type="Pfam" id="PF00561">
    <property type="entry name" value="Abhydrolase_1"/>
    <property type="match status" value="1"/>
</dbReference>
<dbReference type="PROSITE" id="PS50968">
    <property type="entry name" value="BIOTINYL_LIPOYL"/>
    <property type="match status" value="1"/>
</dbReference>
<accession>A0A6J5EQJ5</accession>
<dbReference type="InterPro" id="IPR000073">
    <property type="entry name" value="AB_hydrolase_1"/>
</dbReference>
<evidence type="ECO:0000256" key="4">
    <source>
        <dbReference type="SAM" id="MobiDB-lite"/>
    </source>
</evidence>
<keyword evidence="3" id="KW-0450">Lipoyl</keyword>
<feature type="region of interest" description="Disordered" evidence="4">
    <location>
        <begin position="128"/>
        <end position="157"/>
    </location>
</feature>
<gene>
    <name evidence="7" type="primary">menH_8</name>
    <name evidence="7" type="ORF">LMG29739_05211</name>
</gene>
<dbReference type="GO" id="GO:0016746">
    <property type="term" value="F:acyltransferase activity"/>
    <property type="evidence" value="ECO:0007669"/>
    <property type="project" value="InterPro"/>
</dbReference>
<dbReference type="Pfam" id="PF02817">
    <property type="entry name" value="E3_binding"/>
    <property type="match status" value="1"/>
</dbReference>
<reference evidence="7 8" key="1">
    <citation type="submission" date="2020-04" db="EMBL/GenBank/DDBJ databases">
        <authorList>
            <person name="De Canck E."/>
        </authorList>
    </citation>
    <scope>NUCLEOTIDE SEQUENCE [LARGE SCALE GENOMIC DNA]</scope>
    <source>
        <strain evidence="7 8">LMG 29739</strain>
    </source>
</reference>
<dbReference type="PROSITE" id="PS00189">
    <property type="entry name" value="LIPOYL"/>
    <property type="match status" value="1"/>
</dbReference>
<evidence type="ECO:0000256" key="2">
    <source>
        <dbReference type="ARBA" id="ARBA00007317"/>
    </source>
</evidence>
<dbReference type="Gene3D" id="4.10.320.10">
    <property type="entry name" value="E3-binding domain"/>
    <property type="match status" value="1"/>
</dbReference>
<dbReference type="PANTHER" id="PTHR23151">
    <property type="entry name" value="DIHYDROLIPOAMIDE ACETYL/SUCCINYL-TRANSFERASE-RELATED"/>
    <property type="match status" value="1"/>
</dbReference>
<dbReference type="PANTHER" id="PTHR23151:SF90">
    <property type="entry name" value="DIHYDROLIPOYLLYSINE-RESIDUE ACETYLTRANSFERASE COMPONENT OF PYRUVATE DEHYDROGENASE COMPLEX, MITOCHONDRIAL-RELATED"/>
    <property type="match status" value="1"/>
</dbReference>
<evidence type="ECO:0000256" key="1">
    <source>
        <dbReference type="ARBA" id="ARBA00001938"/>
    </source>
</evidence>
<evidence type="ECO:0000259" key="5">
    <source>
        <dbReference type="PROSITE" id="PS50968"/>
    </source>
</evidence>
<dbReference type="EMBL" id="CADIKF010000054">
    <property type="protein sequence ID" value="CAB3767997.1"/>
    <property type="molecule type" value="Genomic_DNA"/>
</dbReference>
<dbReference type="Gene3D" id="3.40.50.1820">
    <property type="entry name" value="alpha/beta hydrolase"/>
    <property type="match status" value="1"/>
</dbReference>
<dbReference type="EC" id="4.2.99.20" evidence="7"/>
<keyword evidence="7" id="KW-0456">Lyase</keyword>
<dbReference type="InterPro" id="IPR029058">
    <property type="entry name" value="AB_hydrolase_fold"/>
</dbReference>
<dbReference type="PROSITE" id="PS51826">
    <property type="entry name" value="PSBD"/>
    <property type="match status" value="1"/>
</dbReference>
<feature type="domain" description="Peripheral subunit-binding (PSBD)" evidence="6">
    <location>
        <begin position="93"/>
        <end position="130"/>
    </location>
</feature>
<dbReference type="Gene3D" id="2.40.50.100">
    <property type="match status" value="1"/>
</dbReference>
<dbReference type="GO" id="GO:0045254">
    <property type="term" value="C:pyruvate dehydrogenase complex"/>
    <property type="evidence" value="ECO:0007669"/>
    <property type="project" value="InterPro"/>
</dbReference>
<keyword evidence="8" id="KW-1185">Reference proteome</keyword>
<name>A0A6J5EQJ5_9BURK</name>
<organism evidence="7 8">
    <name type="scientific">Paraburkholderia solisilvae</name>
    <dbReference type="NCBI Taxonomy" id="624376"/>
    <lineage>
        <taxon>Bacteria</taxon>
        <taxon>Pseudomonadati</taxon>
        <taxon>Pseudomonadota</taxon>
        <taxon>Betaproteobacteria</taxon>
        <taxon>Burkholderiales</taxon>
        <taxon>Burkholderiaceae</taxon>
        <taxon>Paraburkholderia</taxon>
    </lineage>
</organism>
<dbReference type="GO" id="GO:0006086">
    <property type="term" value="P:pyruvate decarboxylation to acetyl-CoA"/>
    <property type="evidence" value="ECO:0007669"/>
    <property type="project" value="InterPro"/>
</dbReference>
<evidence type="ECO:0000313" key="7">
    <source>
        <dbReference type="EMBL" id="CAB3767997.1"/>
    </source>
</evidence>
<dbReference type="Pfam" id="PF00364">
    <property type="entry name" value="Biotin_lipoyl"/>
    <property type="match status" value="1"/>
</dbReference>
<dbReference type="SUPFAM" id="SSF53474">
    <property type="entry name" value="alpha/beta-Hydrolases"/>
    <property type="match status" value="1"/>
</dbReference>
<evidence type="ECO:0000313" key="8">
    <source>
        <dbReference type="Proteomes" id="UP000494329"/>
    </source>
</evidence>
<evidence type="ECO:0000256" key="3">
    <source>
        <dbReference type="ARBA" id="ARBA00022823"/>
    </source>
</evidence>
<dbReference type="Proteomes" id="UP000494329">
    <property type="component" value="Unassembled WGS sequence"/>
</dbReference>
<dbReference type="InterPro" id="IPR000089">
    <property type="entry name" value="Biotin_lipoyl"/>
</dbReference>
<dbReference type="RefSeq" id="WP_175114342.1">
    <property type="nucleotide sequence ID" value="NZ_CADIKF010000054.1"/>
</dbReference>
<dbReference type="GO" id="GO:0070205">
    <property type="term" value="F:2-succinyl-6-hydroxy-2,4-cyclohexadiene-1-carboxylate synthase activity"/>
    <property type="evidence" value="ECO:0007669"/>
    <property type="project" value="UniProtKB-EC"/>
</dbReference>
<dbReference type="PRINTS" id="PR00111">
    <property type="entry name" value="ABHYDROLASE"/>
</dbReference>
<evidence type="ECO:0000259" key="6">
    <source>
        <dbReference type="PROSITE" id="PS51826"/>
    </source>
</evidence>
<comment type="cofactor">
    <cofactor evidence="1">
        <name>(R)-lipoate</name>
        <dbReference type="ChEBI" id="CHEBI:83088"/>
    </cofactor>
</comment>
<feature type="domain" description="Lipoyl-binding" evidence="5">
    <location>
        <begin position="2"/>
        <end position="77"/>
    </location>
</feature>
<comment type="similarity">
    <text evidence="2">Belongs to the 2-oxoacid dehydrogenase family.</text>
</comment>
<dbReference type="InterPro" id="IPR003016">
    <property type="entry name" value="2-oxoA_DH_lipoyl-BS"/>
</dbReference>
<dbReference type="SUPFAM" id="SSF51230">
    <property type="entry name" value="Single hybrid motif"/>
    <property type="match status" value="1"/>
</dbReference>
<sequence>MPTEVILPRVDMDMTEGMIAAWHVHEGDTVRAGTVIFEIETSKATMEVDAPASGVIRHISGVIGESMPVGTPVAWIYTDGEAVADLAGVGALRATPAARRLARERGMRLRDLTGSGPHGRIGASDVLRESASAAPHTTPDARGSTEPDRASRPRVTRSSAAPLHRVWLREGTTGPLVLLHGFAAELNSWRPFCHALNRIAPPTLGVLALDLPAHGKSSAQHAGTLDEIVAAVDETLAAEGATHGHLVGHSFGGAIALALATASAGPLAQTRVASLTLIAPAGLGPDSNAAFLRGITQASRRASLAAWLKELFADPAQLDDGFITTAGQQLADAGVRARLAALADTFFPDGAQSLDLRGALAALRIPVRVVWGLQDRILPARHADGLPGRVAVHRFAQVGHLPQVEARDDVAAIVAQNIASANAAGKAHEGPL</sequence>